<dbReference type="Pfam" id="PF00416">
    <property type="entry name" value="Ribosomal_S13"/>
    <property type="match status" value="1"/>
</dbReference>
<dbReference type="GO" id="GO:0003723">
    <property type="term" value="F:RNA binding"/>
    <property type="evidence" value="ECO:0007669"/>
    <property type="project" value="InterPro"/>
</dbReference>
<keyword evidence="6" id="KW-1185">Reference proteome</keyword>
<dbReference type="InterPro" id="IPR010979">
    <property type="entry name" value="Ribosomal_uS13-like_H2TH"/>
</dbReference>
<reference evidence="5" key="1">
    <citation type="journal article" date="2020" name="bioRxiv">
        <title>Comparative genomics of Chlamydomonas.</title>
        <authorList>
            <person name="Craig R.J."/>
            <person name="Hasan A.R."/>
            <person name="Ness R.W."/>
            <person name="Keightley P.D."/>
        </authorList>
    </citation>
    <scope>NUCLEOTIDE SEQUENCE</scope>
    <source>
        <strain evidence="5">CCAP 11/70</strain>
    </source>
</reference>
<dbReference type="PROSITE" id="PS50159">
    <property type="entry name" value="RIBOSOMAL_S13_2"/>
    <property type="match status" value="1"/>
</dbReference>
<dbReference type="InterPro" id="IPR027437">
    <property type="entry name" value="Rbsml_uS13_C"/>
</dbReference>
<evidence type="ECO:0000256" key="1">
    <source>
        <dbReference type="ARBA" id="ARBA00008080"/>
    </source>
</evidence>
<organism evidence="5 6">
    <name type="scientific">Edaphochlamys debaryana</name>
    <dbReference type="NCBI Taxonomy" id="47281"/>
    <lineage>
        <taxon>Eukaryota</taxon>
        <taxon>Viridiplantae</taxon>
        <taxon>Chlorophyta</taxon>
        <taxon>core chlorophytes</taxon>
        <taxon>Chlorophyceae</taxon>
        <taxon>CS clade</taxon>
        <taxon>Chlamydomonadales</taxon>
        <taxon>Chlamydomonadales incertae sedis</taxon>
        <taxon>Edaphochlamys</taxon>
    </lineage>
</organism>
<evidence type="ECO:0000256" key="3">
    <source>
        <dbReference type="ARBA" id="ARBA00023274"/>
    </source>
</evidence>
<comment type="caution">
    <text evidence="5">The sequence shown here is derived from an EMBL/GenBank/DDBJ whole genome shotgun (WGS) entry which is preliminary data.</text>
</comment>
<dbReference type="OrthoDB" id="525520at2759"/>
<dbReference type="PANTHER" id="PTHR10871">
    <property type="entry name" value="30S RIBOSOMAL PROTEIN S13/40S RIBOSOMAL PROTEIN S18"/>
    <property type="match status" value="1"/>
</dbReference>
<gene>
    <name evidence="5" type="ORF">HYH03_009846</name>
</gene>
<dbReference type="Gene3D" id="1.10.8.50">
    <property type="match status" value="1"/>
</dbReference>
<accession>A0A835XY19</accession>
<dbReference type="PANTHER" id="PTHR10871:SF1">
    <property type="entry name" value="SMALL RIBOSOMAL SUBUNIT PROTEIN US13M"/>
    <property type="match status" value="1"/>
</dbReference>
<keyword evidence="3 4" id="KW-0687">Ribonucleoprotein</keyword>
<dbReference type="AlphaFoldDB" id="A0A835XY19"/>
<name>A0A835XY19_9CHLO</name>
<comment type="similarity">
    <text evidence="1 4">Belongs to the universal ribosomal protein uS13 family.</text>
</comment>
<dbReference type="Proteomes" id="UP000612055">
    <property type="component" value="Unassembled WGS sequence"/>
</dbReference>
<dbReference type="EMBL" id="JAEHOE010000049">
    <property type="protein sequence ID" value="KAG2491894.1"/>
    <property type="molecule type" value="Genomic_DNA"/>
</dbReference>
<sequence length="125" mass="13946">MSVQLQRVSLYPHANFHIALARIFGIGKANSVTVAEACGISKELKVKDVKEAYLARVAAYLETHFTTGDALKRQVRDNVLQEVAINSRRGVRHQLGLPVTGAQTRNNGVTTRKLRPLFQYDTSRK</sequence>
<dbReference type="SUPFAM" id="SSF46946">
    <property type="entry name" value="S13-like H2TH domain"/>
    <property type="match status" value="1"/>
</dbReference>
<evidence type="ECO:0000256" key="2">
    <source>
        <dbReference type="ARBA" id="ARBA00022980"/>
    </source>
</evidence>
<evidence type="ECO:0000313" key="5">
    <source>
        <dbReference type="EMBL" id="KAG2491894.1"/>
    </source>
</evidence>
<evidence type="ECO:0000313" key="6">
    <source>
        <dbReference type="Proteomes" id="UP000612055"/>
    </source>
</evidence>
<dbReference type="GO" id="GO:0006412">
    <property type="term" value="P:translation"/>
    <property type="evidence" value="ECO:0007669"/>
    <property type="project" value="InterPro"/>
</dbReference>
<dbReference type="PIRSF" id="PIRSF002134">
    <property type="entry name" value="Ribosomal_S13"/>
    <property type="match status" value="1"/>
</dbReference>
<proteinExistence type="inferred from homology"/>
<protein>
    <recommendedName>
        <fullName evidence="7">Ribosomal protein S13</fullName>
    </recommendedName>
</protein>
<dbReference type="GO" id="GO:0003735">
    <property type="term" value="F:structural constituent of ribosome"/>
    <property type="evidence" value="ECO:0007669"/>
    <property type="project" value="InterPro"/>
</dbReference>
<keyword evidence="2 4" id="KW-0689">Ribosomal protein</keyword>
<dbReference type="GO" id="GO:0015935">
    <property type="term" value="C:small ribosomal subunit"/>
    <property type="evidence" value="ECO:0007669"/>
    <property type="project" value="TreeGrafter"/>
</dbReference>
<evidence type="ECO:0000256" key="4">
    <source>
        <dbReference type="RuleBase" id="RU003830"/>
    </source>
</evidence>
<evidence type="ECO:0008006" key="7">
    <source>
        <dbReference type="Google" id="ProtNLM"/>
    </source>
</evidence>
<dbReference type="InterPro" id="IPR001892">
    <property type="entry name" value="Ribosomal_uS13"/>
</dbReference>
<dbReference type="GO" id="GO:0005739">
    <property type="term" value="C:mitochondrion"/>
    <property type="evidence" value="ECO:0007669"/>
    <property type="project" value="TreeGrafter"/>
</dbReference>
<dbReference type="Gene3D" id="4.10.910.10">
    <property type="entry name" value="30s ribosomal protein s13, domain 2"/>
    <property type="match status" value="1"/>
</dbReference>